<protein>
    <recommendedName>
        <fullName evidence="4">Secreted protein</fullName>
    </recommendedName>
</protein>
<organism evidence="2 3">
    <name type="scientific">Collybia nuda</name>
    <dbReference type="NCBI Taxonomy" id="64659"/>
    <lineage>
        <taxon>Eukaryota</taxon>
        <taxon>Fungi</taxon>
        <taxon>Dikarya</taxon>
        <taxon>Basidiomycota</taxon>
        <taxon>Agaricomycotina</taxon>
        <taxon>Agaricomycetes</taxon>
        <taxon>Agaricomycetidae</taxon>
        <taxon>Agaricales</taxon>
        <taxon>Tricholomatineae</taxon>
        <taxon>Clitocybaceae</taxon>
        <taxon>Collybia</taxon>
    </lineage>
</organism>
<sequence length="170" mass="18801">MISGSFLFFLPLSFFSFSFGFRDVRVGGQMQIGPCADKQKQEGQCICLGGGVYLSCPVGRLLLIDGLTVVGRGERVVVRRALWARISDIDERARGARLDDPNSTRIRAVALRCRCTPHLFKLPFSPIRIPMTACASLSSDIHTYHYHDQTKRTIVSSITVSEMPPSPALV</sequence>
<gene>
    <name evidence="2" type="ORF">BDZ94DRAFT_1067758</name>
</gene>
<feature type="signal peptide" evidence="1">
    <location>
        <begin position="1"/>
        <end position="20"/>
    </location>
</feature>
<feature type="chain" id="PRO_5040303089" description="Secreted protein" evidence="1">
    <location>
        <begin position="21"/>
        <end position="170"/>
    </location>
</feature>
<keyword evidence="1" id="KW-0732">Signal</keyword>
<evidence type="ECO:0000313" key="2">
    <source>
        <dbReference type="EMBL" id="KAF9458908.1"/>
    </source>
</evidence>
<evidence type="ECO:0008006" key="4">
    <source>
        <dbReference type="Google" id="ProtNLM"/>
    </source>
</evidence>
<comment type="caution">
    <text evidence="2">The sequence shown here is derived from an EMBL/GenBank/DDBJ whole genome shotgun (WGS) entry which is preliminary data.</text>
</comment>
<reference evidence="2" key="1">
    <citation type="submission" date="2020-11" db="EMBL/GenBank/DDBJ databases">
        <authorList>
            <consortium name="DOE Joint Genome Institute"/>
            <person name="Ahrendt S."/>
            <person name="Riley R."/>
            <person name="Andreopoulos W."/>
            <person name="Labutti K."/>
            <person name="Pangilinan J."/>
            <person name="Ruiz-Duenas F.J."/>
            <person name="Barrasa J.M."/>
            <person name="Sanchez-Garcia M."/>
            <person name="Camarero S."/>
            <person name="Miyauchi S."/>
            <person name="Serrano A."/>
            <person name="Linde D."/>
            <person name="Babiker R."/>
            <person name="Drula E."/>
            <person name="Ayuso-Fernandez I."/>
            <person name="Pacheco R."/>
            <person name="Padilla G."/>
            <person name="Ferreira P."/>
            <person name="Barriuso J."/>
            <person name="Kellner H."/>
            <person name="Castanera R."/>
            <person name="Alfaro M."/>
            <person name="Ramirez L."/>
            <person name="Pisabarro A.G."/>
            <person name="Kuo A."/>
            <person name="Tritt A."/>
            <person name="Lipzen A."/>
            <person name="He G."/>
            <person name="Yan M."/>
            <person name="Ng V."/>
            <person name="Cullen D."/>
            <person name="Martin F."/>
            <person name="Rosso M.-N."/>
            <person name="Henrissat B."/>
            <person name="Hibbett D."/>
            <person name="Martinez A.T."/>
            <person name="Grigoriev I.V."/>
        </authorList>
    </citation>
    <scope>NUCLEOTIDE SEQUENCE</scope>
    <source>
        <strain evidence="2">CBS 247.69</strain>
    </source>
</reference>
<evidence type="ECO:0000256" key="1">
    <source>
        <dbReference type="SAM" id="SignalP"/>
    </source>
</evidence>
<proteinExistence type="predicted"/>
<accession>A0A9P5XY67</accession>
<keyword evidence="3" id="KW-1185">Reference proteome</keyword>
<dbReference type="EMBL" id="MU150327">
    <property type="protein sequence ID" value="KAF9458908.1"/>
    <property type="molecule type" value="Genomic_DNA"/>
</dbReference>
<dbReference type="AlphaFoldDB" id="A0A9P5XY67"/>
<dbReference type="Proteomes" id="UP000807353">
    <property type="component" value="Unassembled WGS sequence"/>
</dbReference>
<evidence type="ECO:0000313" key="3">
    <source>
        <dbReference type="Proteomes" id="UP000807353"/>
    </source>
</evidence>
<name>A0A9P5XY67_9AGAR</name>